<keyword evidence="6 7" id="KW-0326">Glycosidase</keyword>
<evidence type="ECO:0000256" key="3">
    <source>
        <dbReference type="ARBA" id="ARBA00022729"/>
    </source>
</evidence>
<keyword evidence="9" id="KW-1015">Disulfide bond</keyword>
<dbReference type="GO" id="GO:0006689">
    <property type="term" value="P:ganglioside catabolic process"/>
    <property type="evidence" value="ECO:0007669"/>
    <property type="project" value="TreeGrafter"/>
</dbReference>
<comment type="similarity">
    <text evidence="2 7">Belongs to the glycosyl hydrolase 20 family.</text>
</comment>
<dbReference type="Pfam" id="PF14845">
    <property type="entry name" value="Glycohydro_20b2"/>
    <property type="match status" value="1"/>
</dbReference>
<dbReference type="GO" id="GO:0016020">
    <property type="term" value="C:membrane"/>
    <property type="evidence" value="ECO:0007669"/>
    <property type="project" value="TreeGrafter"/>
</dbReference>
<dbReference type="GO" id="GO:0005975">
    <property type="term" value="P:carbohydrate metabolic process"/>
    <property type="evidence" value="ECO:0007669"/>
    <property type="project" value="InterPro"/>
</dbReference>
<evidence type="ECO:0000259" key="12">
    <source>
        <dbReference type="Pfam" id="PF14845"/>
    </source>
</evidence>
<feature type="chain" id="PRO_5031443120" description="Beta-hexosaminidase" evidence="10">
    <location>
        <begin position="21"/>
        <end position="573"/>
    </location>
</feature>
<dbReference type="Gene3D" id="3.30.379.10">
    <property type="entry name" value="Chitobiase/beta-hexosaminidase domain 2-like"/>
    <property type="match status" value="1"/>
</dbReference>
<feature type="domain" description="Glycoside hydrolase family 20 catalytic" evidence="11">
    <location>
        <begin position="210"/>
        <end position="536"/>
    </location>
</feature>
<evidence type="ECO:0000313" key="13">
    <source>
        <dbReference type="EMBL" id="CAD7406564.1"/>
    </source>
</evidence>
<evidence type="ECO:0000256" key="8">
    <source>
        <dbReference type="PIRSR" id="PIRSR001093-1"/>
    </source>
</evidence>
<gene>
    <name evidence="13" type="ORF">TCEB3V08_LOCUS8585</name>
</gene>
<dbReference type="PANTHER" id="PTHR22600">
    <property type="entry name" value="BETA-HEXOSAMINIDASE"/>
    <property type="match status" value="1"/>
</dbReference>
<dbReference type="GO" id="GO:0004563">
    <property type="term" value="F:beta-N-acetylhexosaminidase activity"/>
    <property type="evidence" value="ECO:0007669"/>
    <property type="project" value="UniProtKB-EC"/>
</dbReference>
<evidence type="ECO:0000256" key="7">
    <source>
        <dbReference type="PIRNR" id="PIRNR001093"/>
    </source>
</evidence>
<dbReference type="InterPro" id="IPR025705">
    <property type="entry name" value="Beta_hexosaminidase_sua/sub"/>
</dbReference>
<organism evidence="13">
    <name type="scientific">Timema cristinae</name>
    <name type="common">Walking stick</name>
    <dbReference type="NCBI Taxonomy" id="61476"/>
    <lineage>
        <taxon>Eukaryota</taxon>
        <taxon>Metazoa</taxon>
        <taxon>Ecdysozoa</taxon>
        <taxon>Arthropoda</taxon>
        <taxon>Hexapoda</taxon>
        <taxon>Insecta</taxon>
        <taxon>Pterygota</taxon>
        <taxon>Neoptera</taxon>
        <taxon>Polyneoptera</taxon>
        <taxon>Phasmatodea</taxon>
        <taxon>Timematodea</taxon>
        <taxon>Timematoidea</taxon>
        <taxon>Timematidae</taxon>
        <taxon>Timema</taxon>
    </lineage>
</organism>
<evidence type="ECO:0000256" key="6">
    <source>
        <dbReference type="ARBA" id="ARBA00023295"/>
    </source>
</evidence>
<dbReference type="AlphaFoldDB" id="A0A7R9D1U8"/>
<dbReference type="SUPFAM" id="SSF55545">
    <property type="entry name" value="beta-N-acetylhexosaminidase-like domain"/>
    <property type="match status" value="1"/>
</dbReference>
<reference evidence="13" key="1">
    <citation type="submission" date="2020-11" db="EMBL/GenBank/DDBJ databases">
        <authorList>
            <person name="Tran Van P."/>
        </authorList>
    </citation>
    <scope>NUCLEOTIDE SEQUENCE</scope>
</reference>
<dbReference type="PIRSF" id="PIRSF001093">
    <property type="entry name" value="B-hxosamndse_ab_euk"/>
    <property type="match status" value="1"/>
</dbReference>
<feature type="disulfide bond" evidence="9">
    <location>
        <begin position="554"/>
        <end position="572"/>
    </location>
</feature>
<evidence type="ECO:0000256" key="10">
    <source>
        <dbReference type="SAM" id="SignalP"/>
    </source>
</evidence>
<evidence type="ECO:0000256" key="1">
    <source>
        <dbReference type="ARBA" id="ARBA00001231"/>
    </source>
</evidence>
<dbReference type="PANTHER" id="PTHR22600:SF21">
    <property type="entry name" value="BETA-HEXOSAMINIDASE A"/>
    <property type="match status" value="1"/>
</dbReference>
<dbReference type="InterPro" id="IPR029019">
    <property type="entry name" value="HEX_eukaryotic_N"/>
</dbReference>
<proteinExistence type="inferred from homology"/>
<dbReference type="EMBL" id="OC319878">
    <property type="protein sequence ID" value="CAD7406564.1"/>
    <property type="molecule type" value="Genomic_DNA"/>
</dbReference>
<feature type="disulfide bond" evidence="9">
    <location>
        <begin position="320"/>
        <end position="371"/>
    </location>
</feature>
<dbReference type="EC" id="3.2.1.52" evidence="7"/>
<dbReference type="Gene3D" id="3.20.20.80">
    <property type="entry name" value="Glycosidases"/>
    <property type="match status" value="1"/>
</dbReference>
<keyword evidence="4 7" id="KW-0378">Hydrolase</keyword>
<dbReference type="GO" id="GO:0005764">
    <property type="term" value="C:lysosome"/>
    <property type="evidence" value="ECO:0007669"/>
    <property type="project" value="TreeGrafter"/>
</dbReference>
<dbReference type="FunFam" id="3.20.20.80:FF:000063">
    <property type="entry name" value="Beta-hexosaminidase"/>
    <property type="match status" value="1"/>
</dbReference>
<protein>
    <recommendedName>
        <fullName evidence="7">Beta-hexosaminidase</fullName>
        <ecNumber evidence="7">3.2.1.52</ecNumber>
    </recommendedName>
</protein>
<name>A0A7R9D1U8_TIMCR</name>
<dbReference type="GO" id="GO:0030203">
    <property type="term" value="P:glycosaminoglycan metabolic process"/>
    <property type="evidence" value="ECO:0007669"/>
    <property type="project" value="TreeGrafter"/>
</dbReference>
<feature type="domain" description="Beta-hexosaminidase eukaryotic type N-terminal" evidence="12">
    <location>
        <begin position="35"/>
        <end position="163"/>
    </location>
</feature>
<keyword evidence="3 10" id="KW-0732">Signal</keyword>
<dbReference type="SUPFAM" id="SSF51445">
    <property type="entry name" value="(Trans)glycosidases"/>
    <property type="match status" value="1"/>
</dbReference>
<comment type="catalytic activity">
    <reaction evidence="1 7">
        <text>Hydrolysis of terminal non-reducing N-acetyl-D-hexosamine residues in N-acetyl-beta-D-hexosaminides.</text>
        <dbReference type="EC" id="3.2.1.52"/>
    </reaction>
</comment>
<evidence type="ECO:0000256" key="5">
    <source>
        <dbReference type="ARBA" id="ARBA00023180"/>
    </source>
</evidence>
<evidence type="ECO:0000256" key="4">
    <source>
        <dbReference type="ARBA" id="ARBA00022801"/>
    </source>
</evidence>
<dbReference type="Pfam" id="PF00728">
    <property type="entry name" value="Glyco_hydro_20"/>
    <property type="match status" value="1"/>
</dbReference>
<feature type="active site" description="Proton donor" evidence="8">
    <location>
        <position position="366"/>
    </location>
</feature>
<evidence type="ECO:0000256" key="9">
    <source>
        <dbReference type="PIRSR" id="PIRSR001093-2"/>
    </source>
</evidence>
<feature type="disulfide bond" evidence="9">
    <location>
        <begin position="65"/>
        <end position="120"/>
    </location>
</feature>
<sequence>MTGILLATGVITALLTGCVAVETFGPLVKATVGQVWPKPQHQVVYDGYLVVRPSAFHFQVKRKTCDILEDALSRYSQVVRDVASDGVTSTGAGSLKARWRKDKLFAGYLDSLTVDLIVDCEDYPYLNMDEHYELRINSPDLENSALLTSQTIWGILRGLETFIHLLYLEDGGKALANALVVLSQTAEDGEIEVRISFRVNSTAITDYPRFSHRGLLLDTSRHYLPLSVLKLSLDAMAINKMNVLHWHIVDDQSFPYQSETFPELSEKGAYNPVKYIYTHDDIRNITEYARLRGIRVVPEFDTPGHTLSWGPAVPNLLTPCYHDGEPDGTFGPIDPSVPENYIFLRNLFSEVVALFPDKYLHLGGDEVSFDCWVSNPNITAFMKNNNLSDYDKLEEYYVQKVVDISTQLGASAVVWQEVFDNGVKLENDTVVHVWTGNQQTELAAVASFIRRECICVTSKGYPALLSACWYLDHLQSGGDWTKFYECEPTDFDGTADQKRLVLGGEACMWAEVVDESNVLTRVWPRASATAEILWSEVSASTETEVAQRLEEHYCRMKKRGIPSQPPNGPGFCP</sequence>
<evidence type="ECO:0000256" key="2">
    <source>
        <dbReference type="ARBA" id="ARBA00006285"/>
    </source>
</evidence>
<dbReference type="InterPro" id="IPR015883">
    <property type="entry name" value="Glyco_hydro_20_cat"/>
</dbReference>
<feature type="signal peptide" evidence="10">
    <location>
        <begin position="1"/>
        <end position="20"/>
    </location>
</feature>
<evidence type="ECO:0000259" key="11">
    <source>
        <dbReference type="Pfam" id="PF00728"/>
    </source>
</evidence>
<accession>A0A7R9D1U8</accession>
<dbReference type="PRINTS" id="PR00738">
    <property type="entry name" value="GLHYDRLASE20"/>
</dbReference>
<dbReference type="InterPro" id="IPR029018">
    <property type="entry name" value="Hex-like_dom2"/>
</dbReference>
<dbReference type="CDD" id="cd06562">
    <property type="entry name" value="GH20_HexA_HexB-like"/>
    <property type="match status" value="1"/>
</dbReference>
<dbReference type="InterPro" id="IPR017853">
    <property type="entry name" value="GH"/>
</dbReference>
<keyword evidence="5" id="KW-0325">Glycoprotein</keyword>